<comment type="similarity">
    <text evidence="2">Belongs to the 'phage' integrase family.</text>
</comment>
<dbReference type="GO" id="GO:0003677">
    <property type="term" value="F:DNA binding"/>
    <property type="evidence" value="ECO:0007669"/>
    <property type="project" value="UniProtKB-UniRule"/>
</dbReference>
<evidence type="ECO:0000256" key="5">
    <source>
        <dbReference type="ARBA" id="ARBA00023172"/>
    </source>
</evidence>
<dbReference type="Gene3D" id="1.10.150.130">
    <property type="match status" value="1"/>
</dbReference>
<dbReference type="GO" id="GO:0015074">
    <property type="term" value="P:DNA integration"/>
    <property type="evidence" value="ECO:0007669"/>
    <property type="project" value="UniProtKB-KW"/>
</dbReference>
<comment type="function">
    <text evidence="1">Site-specific tyrosine recombinase, which acts by catalyzing the cutting and rejoining of the recombining DNA molecules.</text>
</comment>
<dbReference type="InterPro" id="IPR010998">
    <property type="entry name" value="Integrase_recombinase_N"/>
</dbReference>
<dbReference type="GeneID" id="62695297"/>
<dbReference type="PROSITE" id="PS51900">
    <property type="entry name" value="CB"/>
    <property type="match status" value="1"/>
</dbReference>
<dbReference type="InterPro" id="IPR002104">
    <property type="entry name" value="Integrase_catalytic"/>
</dbReference>
<evidence type="ECO:0000256" key="4">
    <source>
        <dbReference type="ARBA" id="ARBA00023125"/>
    </source>
</evidence>
<dbReference type="InterPro" id="IPR004107">
    <property type="entry name" value="Integrase_SAM-like_N"/>
</dbReference>
<gene>
    <name evidence="10" type="primary">xerC_3</name>
    <name evidence="10" type="ORF">HDCHBGLK_01070</name>
</gene>
<protein>
    <submittedName>
        <fullName evidence="10">Tyrosine recombinase XerC</fullName>
    </submittedName>
</protein>
<evidence type="ECO:0000313" key="11">
    <source>
        <dbReference type="Proteomes" id="UP000289664"/>
    </source>
</evidence>
<dbReference type="SUPFAM" id="SSF56349">
    <property type="entry name" value="DNA breaking-rejoining enzymes"/>
    <property type="match status" value="1"/>
</dbReference>
<reference evidence="10 11" key="1">
    <citation type="journal article" date="2019" name="Appl. Environ. Microbiol.">
        <title>Clostridium scindens ATCC 35704: integration of nutritional requirements, the complete genome sequence, and global transcriptional responses to bile acids.</title>
        <authorList>
            <person name="Devendran S."/>
            <person name="Shrestha R."/>
            <person name="Alves J.M.P."/>
            <person name="Wolf P.G."/>
            <person name="Ly L."/>
            <person name="Hernandez A.G."/>
            <person name="Mendez-Garcia C."/>
            <person name="Inboden A."/>
            <person name="Wiley J."/>
            <person name="Paul O."/>
            <person name="Allen A."/>
            <person name="Springer E."/>
            <person name="Wright C.L."/>
            <person name="Fields C.J."/>
            <person name="Daniel S.L."/>
            <person name="Ridlon J.M."/>
        </authorList>
    </citation>
    <scope>NUCLEOTIDE SEQUENCE [LARGE SCALE GENOMIC DNA]</scope>
    <source>
        <strain evidence="10 11">ATCC 35704</strain>
    </source>
</reference>
<evidence type="ECO:0000313" key="10">
    <source>
        <dbReference type="EMBL" id="QBF73695.1"/>
    </source>
</evidence>
<keyword evidence="4 6" id="KW-0238">DNA-binding</keyword>
<dbReference type="PANTHER" id="PTHR30349">
    <property type="entry name" value="PHAGE INTEGRASE-RELATED"/>
    <property type="match status" value="1"/>
</dbReference>
<organism evidence="10 11">
    <name type="scientific">Clostridium scindens (strain ATCC 35704 / DSM 5676 / VPI 13733 / 19)</name>
    <dbReference type="NCBI Taxonomy" id="411468"/>
    <lineage>
        <taxon>Bacteria</taxon>
        <taxon>Bacillati</taxon>
        <taxon>Bacillota</taxon>
        <taxon>Clostridia</taxon>
        <taxon>Lachnospirales</taxon>
        <taxon>Lachnospiraceae</taxon>
    </lineage>
</organism>
<evidence type="ECO:0000256" key="1">
    <source>
        <dbReference type="ARBA" id="ARBA00003283"/>
    </source>
</evidence>
<dbReference type="RefSeq" id="WP_039909823.1">
    <property type="nucleotide sequence ID" value="NZ_CP036170.1"/>
</dbReference>
<dbReference type="PROSITE" id="PS51898">
    <property type="entry name" value="TYR_RECOMBINASE"/>
    <property type="match status" value="1"/>
</dbReference>
<evidence type="ECO:0000259" key="8">
    <source>
        <dbReference type="PROSITE" id="PS51898"/>
    </source>
</evidence>
<dbReference type="EMBL" id="CP036170">
    <property type="protein sequence ID" value="QBF73695.1"/>
    <property type="molecule type" value="Genomic_DNA"/>
</dbReference>
<dbReference type="CDD" id="cd01189">
    <property type="entry name" value="INT_ICEBs1_C_like"/>
    <property type="match status" value="1"/>
</dbReference>
<dbReference type="OrthoDB" id="9803188at2"/>
<evidence type="ECO:0000256" key="2">
    <source>
        <dbReference type="ARBA" id="ARBA00008857"/>
    </source>
</evidence>
<evidence type="ECO:0000256" key="6">
    <source>
        <dbReference type="PROSITE-ProRule" id="PRU01248"/>
    </source>
</evidence>
<dbReference type="PANTHER" id="PTHR30349:SF64">
    <property type="entry name" value="PROPHAGE INTEGRASE INTD-RELATED"/>
    <property type="match status" value="1"/>
</dbReference>
<keyword evidence="11" id="KW-1185">Reference proteome</keyword>
<keyword evidence="3" id="KW-0229">DNA integration</keyword>
<feature type="region of interest" description="Disordered" evidence="7">
    <location>
        <begin position="412"/>
        <end position="436"/>
    </location>
</feature>
<feature type="domain" description="Tyr recombinase" evidence="8">
    <location>
        <begin position="176"/>
        <end position="406"/>
    </location>
</feature>
<dbReference type="Gene3D" id="1.10.443.10">
    <property type="entry name" value="Intergrase catalytic core"/>
    <property type="match status" value="1"/>
</dbReference>
<evidence type="ECO:0000256" key="7">
    <source>
        <dbReference type="SAM" id="MobiDB-lite"/>
    </source>
</evidence>
<dbReference type="Pfam" id="PF00589">
    <property type="entry name" value="Phage_integrase"/>
    <property type="match status" value="1"/>
</dbReference>
<feature type="domain" description="Core-binding (CB)" evidence="9">
    <location>
        <begin position="59"/>
        <end position="155"/>
    </location>
</feature>
<dbReference type="GO" id="GO:0006310">
    <property type="term" value="P:DNA recombination"/>
    <property type="evidence" value="ECO:0007669"/>
    <property type="project" value="UniProtKB-KW"/>
</dbReference>
<dbReference type="AlphaFoldDB" id="A0A494WHK7"/>
<dbReference type="Proteomes" id="UP000289664">
    <property type="component" value="Chromosome"/>
</dbReference>
<dbReference type="KEGG" id="csci:HDCHBGLK_01070"/>
<dbReference type="InterPro" id="IPR044068">
    <property type="entry name" value="CB"/>
</dbReference>
<evidence type="ECO:0000256" key="3">
    <source>
        <dbReference type="ARBA" id="ARBA00022908"/>
    </source>
</evidence>
<name>A0A494WHK7_CLOS5</name>
<dbReference type="InterPro" id="IPR050090">
    <property type="entry name" value="Tyrosine_recombinase_XerCD"/>
</dbReference>
<proteinExistence type="inferred from homology"/>
<accession>A0A494WHK7</accession>
<evidence type="ECO:0000259" key="9">
    <source>
        <dbReference type="PROSITE" id="PS51900"/>
    </source>
</evidence>
<dbReference type="Pfam" id="PF14659">
    <property type="entry name" value="Phage_int_SAM_3"/>
    <property type="match status" value="1"/>
</dbReference>
<dbReference type="InterPro" id="IPR013762">
    <property type="entry name" value="Integrase-like_cat_sf"/>
</dbReference>
<sequence length="462" mass="52665">MASIVKRKNRYSVVYSYTDENGVKRQKWETFATNAEAKKRKVQVEFEQETGTFITPSAKTVSDLLEEYMSIYGVNTWALSTYEARRSLIFNYITPLIGDIKLEDLTPRTMDKFYQSLLSVKAKVVNNRRPNNEYLTAHTVREIHKLLRNAFNQAVKWELMSRNPVLNATLPKEEHKERAIWTAETLLKALEVCDDDNLALALNLAFSCSLRMGELLGLTWDCIDISEDSIKNGCAYIFVNKELQRVNRNALEQLGEKGVVFKFPPALASTHTALVLKEPKTKTSIRKIFLPKTVAEMLVDRHEEIENYKALFGDEYLDFNLVFASSCGRPIEGQVINRALGKLIKDHDLPPVVFHSFRHSSITYKLKLNGGDMKSVQGDSGHAQVKMVADVYSHIIDEDRRLNAQRFEEQFYQSKSTPAVEEPEETTEPKETQTEQELLQKLLANPEMAALLKSLAPSAISY</sequence>
<dbReference type="InterPro" id="IPR011010">
    <property type="entry name" value="DNA_brk_join_enz"/>
</dbReference>
<keyword evidence="5" id="KW-0233">DNA recombination</keyword>